<organism evidence="2 3">
    <name type="scientific">Fusarium beomiforme</name>
    <dbReference type="NCBI Taxonomy" id="44412"/>
    <lineage>
        <taxon>Eukaryota</taxon>
        <taxon>Fungi</taxon>
        <taxon>Dikarya</taxon>
        <taxon>Ascomycota</taxon>
        <taxon>Pezizomycotina</taxon>
        <taxon>Sordariomycetes</taxon>
        <taxon>Hypocreomycetidae</taxon>
        <taxon>Hypocreales</taxon>
        <taxon>Nectriaceae</taxon>
        <taxon>Fusarium</taxon>
        <taxon>Fusarium burgessii species complex</taxon>
    </lineage>
</organism>
<feature type="region of interest" description="Disordered" evidence="1">
    <location>
        <begin position="754"/>
        <end position="790"/>
    </location>
</feature>
<dbReference type="OrthoDB" id="2549237at2759"/>
<name>A0A9P5DV12_9HYPO</name>
<protein>
    <submittedName>
        <fullName evidence="2">Uncharacterized protein</fullName>
    </submittedName>
</protein>
<evidence type="ECO:0000256" key="1">
    <source>
        <dbReference type="SAM" id="MobiDB-lite"/>
    </source>
</evidence>
<proteinExistence type="predicted"/>
<sequence>MARPNAFEIVEDLRQTESAQKRKHAIRRFTKALRRGDRFQPAWDAAGGASGLARLMAEFSIRDVHSMCKGLGCTASAQKAQPQRRAALGELVTILYEGQEDNRPLTKLYQNIIPACNLELVLKFEEEKNIEWTPPQIKRLFLGHREQHEDNFLDEILSEDKNIRFKDYRRLFRGNIAFCEKILTTIRENKDGVHVPSDLLDEVAMPVLKRLLKSRYDEYTRLKFLALVLHTIRSHEEAISRQLTLMKGSLLHYAVDQWAKAKEGTENKLQYEASMTQVIEILPSKKPPVDLEAIHRVLWLSWELDNDGRYELLQNFLYYHRDYDFDIEGKEEEDIQGFLELPERAWPSELFFSINYKKSLQLFEKLESVFPRHNFLQVANHNGTILNQSQGHIRHSGYGDAEIVRALLIRKSNTQDEHSGWLDRAINLINERKTNAQQAREAAERAYWATTALNLCVAFGDLQTLNDNITWSRRFLKDPLTSSSLFSVKVFKTKEIEELLGAMPDESVSSPEGVVLFTSALNKTSIELANQVLINIVKTATLAVGEPGFKAHNWTWLFNLVMAVTGSQRIGRLGMFFKNLKKCSESDRERCQRDMMEIVWKPTTDLLTEIGAVVRSPTWTTAHGGTLFGSLTTTINRESLRGSYIYRQLSRTSLSPLLLAELARFLIDRIRERQGSEALKAQMQDIVFVIERLSSSDQPSLACPFIHELVLDGESARESSSWHRDLLNFGFLSALPAKAAKELIDTMASAMNEKMQERNQDSDTREEAERPQDATDPEATREPKSSQGPSIKVTTVKMLAQILQRNLFIDPSSSCDILVGLLAVARHIDIRITITNSLFAILEDPTCPADLRKRVLDAFEKYIVPVIAQLNERRGMTEADWASVSADGAPLPEIGNEPALLNLLILKIRGESLREEDKRSLVSLVMAAVEQSAANNARWMKLFLAKHNFSLDNNEELPHLPVHLRVVSPLYGHLLPYMPISVFNMVRSTALINIDPSLRIQRITKIIQEDRDLVNSKEGKHWLSQFSNPGRDSFKFGVLLSAAWVQKSPADRETKLSEKGVSLKMLQSFLIEFVERLLKIGQASMVMTLIMTLSGGRFRDRQNWNDWMQNSVPTIKQIISKTEDYQERIRARQAEPRTLPSVFRMKLRTIPVPLSDATAEEEQAFIKELYQLIEDLSGRQYHPYHMDFQKLKEEFDYWPLAQSFGRLALKLAELQEYDPASAEQPALKDYLFWEILGHMLTKAKDPKDDEKVVGDVRQLMWKWENCEDDAMRTMGMKVKEMLKVDKDKIWYKRD</sequence>
<reference evidence="2" key="1">
    <citation type="journal article" date="2017" name="Mycologia">
        <title>Fusarium algeriense, sp. nov., a novel toxigenic crown rot pathogen of durum wheat from Algeria is nested in the Fusarium burgessii species complex.</title>
        <authorList>
            <person name="Laraba I."/>
            <person name="Keddad A."/>
            <person name="Boureghda H."/>
            <person name="Abdallah N."/>
            <person name="Vaughan M.M."/>
            <person name="Proctor R.H."/>
            <person name="Busman M."/>
            <person name="O'Donnell K."/>
        </authorList>
    </citation>
    <scope>NUCLEOTIDE SEQUENCE</scope>
    <source>
        <strain evidence="2">NRRL 25174</strain>
    </source>
</reference>
<keyword evidence="3" id="KW-1185">Reference proteome</keyword>
<comment type="caution">
    <text evidence="2">The sequence shown here is derived from an EMBL/GenBank/DDBJ whole genome shotgun (WGS) entry which is preliminary data.</text>
</comment>
<dbReference type="EMBL" id="PVQB02000341">
    <property type="protein sequence ID" value="KAF4338472.1"/>
    <property type="molecule type" value="Genomic_DNA"/>
</dbReference>
<evidence type="ECO:0000313" key="2">
    <source>
        <dbReference type="EMBL" id="KAF4338472.1"/>
    </source>
</evidence>
<gene>
    <name evidence="2" type="ORF">FBEOM_7617</name>
</gene>
<reference evidence="2" key="2">
    <citation type="submission" date="2020-02" db="EMBL/GenBank/DDBJ databases">
        <title>Identification and distribution of gene clusters putatively required for synthesis of sphingolipid metabolism inhibitors in phylogenetically diverse species of the filamentous fungus Fusarium.</title>
        <authorList>
            <person name="Kim H.-S."/>
            <person name="Busman M."/>
            <person name="Brown D.W."/>
            <person name="Divon H."/>
            <person name="Uhlig S."/>
            <person name="Proctor R.H."/>
        </authorList>
    </citation>
    <scope>NUCLEOTIDE SEQUENCE</scope>
    <source>
        <strain evidence="2">NRRL 25174</strain>
    </source>
</reference>
<evidence type="ECO:0000313" key="3">
    <source>
        <dbReference type="Proteomes" id="UP000730481"/>
    </source>
</evidence>
<dbReference type="Proteomes" id="UP000730481">
    <property type="component" value="Unassembled WGS sequence"/>
</dbReference>
<feature type="compositionally biased region" description="Basic and acidic residues" evidence="1">
    <location>
        <begin position="754"/>
        <end position="784"/>
    </location>
</feature>
<accession>A0A9P5DV12</accession>